<protein>
    <submittedName>
        <fullName evidence="2">Uncharacterized protein</fullName>
    </submittedName>
</protein>
<evidence type="ECO:0000313" key="3">
    <source>
        <dbReference type="Proteomes" id="UP000298493"/>
    </source>
</evidence>
<organism evidence="2 3">
    <name type="scientific">Venturia nashicola</name>
    <dbReference type="NCBI Taxonomy" id="86259"/>
    <lineage>
        <taxon>Eukaryota</taxon>
        <taxon>Fungi</taxon>
        <taxon>Dikarya</taxon>
        <taxon>Ascomycota</taxon>
        <taxon>Pezizomycotina</taxon>
        <taxon>Dothideomycetes</taxon>
        <taxon>Pleosporomycetidae</taxon>
        <taxon>Venturiales</taxon>
        <taxon>Venturiaceae</taxon>
        <taxon>Venturia</taxon>
    </lineage>
</organism>
<keyword evidence="3" id="KW-1185">Reference proteome</keyword>
<gene>
    <name evidence="2" type="ORF">E6O75_ATG05734</name>
</gene>
<evidence type="ECO:0000256" key="1">
    <source>
        <dbReference type="SAM" id="MobiDB-lite"/>
    </source>
</evidence>
<dbReference type="Proteomes" id="UP000298493">
    <property type="component" value="Unassembled WGS sequence"/>
</dbReference>
<name>A0A4Z1P3P4_9PEZI</name>
<feature type="compositionally biased region" description="Polar residues" evidence="1">
    <location>
        <begin position="83"/>
        <end position="92"/>
    </location>
</feature>
<feature type="compositionally biased region" description="Basic and acidic residues" evidence="1">
    <location>
        <begin position="56"/>
        <end position="65"/>
    </location>
</feature>
<feature type="compositionally biased region" description="Basic and acidic residues" evidence="1">
    <location>
        <begin position="103"/>
        <end position="113"/>
    </location>
</feature>
<proteinExistence type="predicted"/>
<reference evidence="2 3" key="1">
    <citation type="submission" date="2019-04" db="EMBL/GenBank/DDBJ databases">
        <title>High contiguity whole genome sequence and gene annotation resource for two Venturia nashicola isolates.</title>
        <authorList>
            <person name="Prokchorchik M."/>
            <person name="Won K."/>
            <person name="Lee Y."/>
            <person name="Choi E.D."/>
            <person name="Segonzac C."/>
            <person name="Sohn K.H."/>
        </authorList>
    </citation>
    <scope>NUCLEOTIDE SEQUENCE [LARGE SCALE GENOMIC DNA]</scope>
    <source>
        <strain evidence="2 3">PRI2</strain>
    </source>
</reference>
<feature type="region of interest" description="Disordered" evidence="1">
    <location>
        <begin position="1"/>
        <end position="113"/>
    </location>
</feature>
<accession>A0A4Z1P3P4</accession>
<dbReference type="AlphaFoldDB" id="A0A4Z1P3P4"/>
<feature type="compositionally biased region" description="Polar residues" evidence="1">
    <location>
        <begin position="1"/>
        <end position="18"/>
    </location>
</feature>
<dbReference type="EMBL" id="SNSC02000010">
    <property type="protein sequence ID" value="TID20969.1"/>
    <property type="molecule type" value="Genomic_DNA"/>
</dbReference>
<sequence>MLITTKTTRYNEPPQSASGRDGHGRGIQPRQKTSTKLIDSSTPRTHRHLLITSTRDSSEDTRSDLQQHGVSYSSPVVPEGPRTDSQFKNIKQQENKFGVRPMWTERERKKFKT</sequence>
<evidence type="ECO:0000313" key="2">
    <source>
        <dbReference type="EMBL" id="TID20969.1"/>
    </source>
</evidence>
<feature type="compositionally biased region" description="Polar residues" evidence="1">
    <location>
        <begin position="30"/>
        <end position="43"/>
    </location>
</feature>
<comment type="caution">
    <text evidence="2">The sequence shown here is derived from an EMBL/GenBank/DDBJ whole genome shotgun (WGS) entry which is preliminary data.</text>
</comment>